<reference evidence="1 2" key="1">
    <citation type="journal article" date="2024" name="Nat. Commun.">
        <title>Phylogenomics reveals the evolutionary origins of lichenization in chlorophyte algae.</title>
        <authorList>
            <person name="Puginier C."/>
            <person name="Libourel C."/>
            <person name="Otte J."/>
            <person name="Skaloud P."/>
            <person name="Haon M."/>
            <person name="Grisel S."/>
            <person name="Petersen M."/>
            <person name="Berrin J.G."/>
            <person name="Delaux P.M."/>
            <person name="Dal Grande F."/>
            <person name="Keller J."/>
        </authorList>
    </citation>
    <scope>NUCLEOTIDE SEQUENCE [LARGE SCALE GENOMIC DNA]</scope>
    <source>
        <strain evidence="1 2">SAG 2043</strain>
    </source>
</reference>
<protein>
    <submittedName>
        <fullName evidence="1">Uncharacterized protein</fullName>
    </submittedName>
</protein>
<gene>
    <name evidence="1" type="ORF">WJX72_008692</name>
</gene>
<proteinExistence type="predicted"/>
<comment type="caution">
    <text evidence="1">The sequence shown here is derived from an EMBL/GenBank/DDBJ whole genome shotgun (WGS) entry which is preliminary data.</text>
</comment>
<organism evidence="1 2">
    <name type="scientific">[Myrmecia] bisecta</name>
    <dbReference type="NCBI Taxonomy" id="41462"/>
    <lineage>
        <taxon>Eukaryota</taxon>
        <taxon>Viridiplantae</taxon>
        <taxon>Chlorophyta</taxon>
        <taxon>core chlorophytes</taxon>
        <taxon>Trebouxiophyceae</taxon>
        <taxon>Trebouxiales</taxon>
        <taxon>Trebouxiaceae</taxon>
        <taxon>Myrmecia</taxon>
    </lineage>
</organism>
<evidence type="ECO:0000313" key="2">
    <source>
        <dbReference type="Proteomes" id="UP001489004"/>
    </source>
</evidence>
<dbReference type="EMBL" id="JALJOR010000015">
    <property type="protein sequence ID" value="KAK9805625.1"/>
    <property type="molecule type" value="Genomic_DNA"/>
</dbReference>
<name>A0AAW1PBA3_9CHLO</name>
<keyword evidence="2" id="KW-1185">Reference proteome</keyword>
<dbReference type="AlphaFoldDB" id="A0AAW1PBA3"/>
<dbReference type="Proteomes" id="UP001489004">
    <property type="component" value="Unassembled WGS sequence"/>
</dbReference>
<evidence type="ECO:0000313" key="1">
    <source>
        <dbReference type="EMBL" id="KAK9805625.1"/>
    </source>
</evidence>
<accession>A0AAW1PBA3</accession>
<sequence>MCVLLREAGVPCDMTVSEGGRHTVTHNCKQYALNLAAMVGVDYASIQFVASHERDVTRMHYLTLAMDALHKKAGFGPDWSFAHDLGRAEDLAAAAIGIIAEHSHRGWQLDRSAQGSRTPSGQADGKFRFVRD</sequence>